<feature type="compositionally biased region" description="Polar residues" evidence="8">
    <location>
        <begin position="329"/>
        <end position="341"/>
    </location>
</feature>
<feature type="compositionally biased region" description="Low complexity" evidence="8">
    <location>
        <begin position="238"/>
        <end position="251"/>
    </location>
</feature>
<dbReference type="EMBL" id="CP093347">
    <property type="protein sequence ID" value="WOH01457.1"/>
    <property type="molecule type" value="Genomic_DNA"/>
</dbReference>
<dbReference type="Gene3D" id="3.30.40.10">
    <property type="entry name" value="Zinc/RING finger domain, C3HC4 (zinc finger)"/>
    <property type="match status" value="1"/>
</dbReference>
<dbReference type="Pfam" id="PF13639">
    <property type="entry name" value="zf-RING_2"/>
    <property type="match status" value="1"/>
</dbReference>
<feature type="compositionally biased region" description="Polar residues" evidence="8">
    <location>
        <begin position="352"/>
        <end position="379"/>
    </location>
</feature>
<evidence type="ECO:0000256" key="4">
    <source>
        <dbReference type="ARBA" id="ARBA00022723"/>
    </source>
</evidence>
<dbReference type="Proteomes" id="UP000077755">
    <property type="component" value="Chromosome 5"/>
</dbReference>
<sequence length="379" mass="41418">MEEEKILDDHLTSAAAFVEGGIQDACDDACSICLEVFSESEPSTVTICKHEFHLQCILEWCQRSSQCPMCWQPITLKDPSSQELLDVIERERSIRATPSRNTAIFHHPAFGDFELQNLPVGGNDAELEDRIIQHLAAAAAMGRARHFARREGQRTRSSVQGRPHFLVFSTNSNAASATASSSPTERGERETDSSITVSGSPLPLGMSEDSVQSTPPSSVQSAQASGSRANRENHHGTSPYRSSSQSSPNSQDRVGPSEFQSFSESVKSRFNTISSRYKESITKSTKGWKEKLFSRNSSATYSGSEVRKEINVDVGNVSRMMEHLETNINNHSPSISVSTTLEGRPVPERSNLHTSETDGNTSLKESDLQASCATTSASD</sequence>
<keyword evidence="5" id="KW-0863">Zinc-finger</keyword>
<dbReference type="OMA" id="SSTPDHC"/>
<gene>
    <name evidence="9" type="ORF">DCAR_0520841</name>
</gene>
<protein>
    <recommendedName>
        <fullName evidence="2">RING-type E3 ubiquitin transferase</fullName>
        <ecNumber evidence="2">2.3.2.27</ecNumber>
    </recommendedName>
</protein>
<proteinExistence type="predicted"/>
<dbReference type="OrthoDB" id="1681166at2759"/>
<reference evidence="9" key="2">
    <citation type="submission" date="2022-03" db="EMBL/GenBank/DDBJ databases">
        <title>Draft title - Genomic analysis of global carrot germplasm unveils the trajectory of domestication and the origin of high carotenoid orange carrot.</title>
        <authorList>
            <person name="Iorizzo M."/>
            <person name="Ellison S."/>
            <person name="Senalik D."/>
            <person name="Macko-Podgorni A."/>
            <person name="Grzebelus D."/>
            <person name="Bostan H."/>
            <person name="Rolling W."/>
            <person name="Curaba J."/>
            <person name="Simon P."/>
        </authorList>
    </citation>
    <scope>NUCLEOTIDE SEQUENCE</scope>
    <source>
        <tissue evidence="9">Leaf</tissue>
    </source>
</reference>
<keyword evidence="10" id="KW-1185">Reference proteome</keyword>
<dbReference type="GO" id="GO:0008270">
    <property type="term" value="F:zinc ion binding"/>
    <property type="evidence" value="ECO:0007669"/>
    <property type="project" value="UniProtKB-KW"/>
</dbReference>
<name>A0A164YV47_DAUCS</name>
<keyword evidence="3" id="KW-0808">Transferase</keyword>
<evidence type="ECO:0000313" key="9">
    <source>
        <dbReference type="EMBL" id="WOH01457.1"/>
    </source>
</evidence>
<evidence type="ECO:0000256" key="3">
    <source>
        <dbReference type="ARBA" id="ARBA00022679"/>
    </source>
</evidence>
<feature type="region of interest" description="Disordered" evidence="8">
    <location>
        <begin position="329"/>
        <end position="379"/>
    </location>
</feature>
<dbReference type="PANTHER" id="PTHR46463:SF78">
    <property type="entry name" value="RING-TYPE DOMAIN-CONTAINING PROTEIN"/>
    <property type="match status" value="1"/>
</dbReference>
<evidence type="ECO:0000256" key="8">
    <source>
        <dbReference type="SAM" id="MobiDB-lite"/>
    </source>
</evidence>
<keyword evidence="4" id="KW-0479">Metal-binding</keyword>
<evidence type="ECO:0000256" key="6">
    <source>
        <dbReference type="ARBA" id="ARBA00022786"/>
    </source>
</evidence>
<evidence type="ECO:0000256" key="7">
    <source>
        <dbReference type="ARBA" id="ARBA00022833"/>
    </source>
</evidence>
<dbReference type="FunFam" id="3.30.40.10:FF:000705">
    <property type="entry name" value="E3 ubiquitin-protein ligase RHF2A isoform X1"/>
    <property type="match status" value="1"/>
</dbReference>
<evidence type="ECO:0000256" key="5">
    <source>
        <dbReference type="ARBA" id="ARBA00022771"/>
    </source>
</evidence>
<dbReference type="EC" id="2.3.2.27" evidence="2"/>
<dbReference type="AlphaFoldDB" id="A0A164YV47"/>
<comment type="catalytic activity">
    <reaction evidence="1">
        <text>S-ubiquitinyl-[E2 ubiquitin-conjugating enzyme]-L-cysteine + [acceptor protein]-L-lysine = [E2 ubiquitin-conjugating enzyme]-L-cysteine + N(6)-ubiquitinyl-[acceptor protein]-L-lysine.</text>
        <dbReference type="EC" id="2.3.2.27"/>
    </reaction>
</comment>
<dbReference type="GO" id="GO:0061630">
    <property type="term" value="F:ubiquitin protein ligase activity"/>
    <property type="evidence" value="ECO:0007669"/>
    <property type="project" value="UniProtKB-EC"/>
</dbReference>
<dbReference type="PANTHER" id="PTHR46463">
    <property type="entry name" value="ZINC FINGER, RING/FYVE/PHD-TYPE"/>
    <property type="match status" value="1"/>
</dbReference>
<dbReference type="SUPFAM" id="SSF57850">
    <property type="entry name" value="RING/U-box"/>
    <property type="match status" value="1"/>
</dbReference>
<dbReference type="PROSITE" id="PS50089">
    <property type="entry name" value="ZF_RING_2"/>
    <property type="match status" value="1"/>
</dbReference>
<evidence type="ECO:0000313" key="10">
    <source>
        <dbReference type="Proteomes" id="UP000077755"/>
    </source>
</evidence>
<reference evidence="9" key="1">
    <citation type="journal article" date="2016" name="Nat. Genet.">
        <title>A high-quality carrot genome assembly provides new insights into carotenoid accumulation and asterid genome evolution.</title>
        <authorList>
            <person name="Iorizzo M."/>
            <person name="Ellison S."/>
            <person name="Senalik D."/>
            <person name="Zeng P."/>
            <person name="Satapoomin P."/>
            <person name="Huang J."/>
            <person name="Bowman M."/>
            <person name="Iovene M."/>
            <person name="Sanseverino W."/>
            <person name="Cavagnaro P."/>
            <person name="Yildiz M."/>
            <person name="Macko-Podgorni A."/>
            <person name="Moranska E."/>
            <person name="Grzebelus E."/>
            <person name="Grzebelus D."/>
            <person name="Ashrafi H."/>
            <person name="Zheng Z."/>
            <person name="Cheng S."/>
            <person name="Spooner D."/>
            <person name="Van Deynze A."/>
            <person name="Simon P."/>
        </authorList>
    </citation>
    <scope>NUCLEOTIDE SEQUENCE</scope>
    <source>
        <tissue evidence="9">Leaf</tissue>
    </source>
</reference>
<dbReference type="Gramene" id="KZM94967">
    <property type="protein sequence ID" value="KZM94967"/>
    <property type="gene ID" value="DCAR_018209"/>
</dbReference>
<organism evidence="9 10">
    <name type="scientific">Daucus carota subsp. sativus</name>
    <name type="common">Carrot</name>
    <dbReference type="NCBI Taxonomy" id="79200"/>
    <lineage>
        <taxon>Eukaryota</taxon>
        <taxon>Viridiplantae</taxon>
        <taxon>Streptophyta</taxon>
        <taxon>Embryophyta</taxon>
        <taxon>Tracheophyta</taxon>
        <taxon>Spermatophyta</taxon>
        <taxon>Magnoliopsida</taxon>
        <taxon>eudicotyledons</taxon>
        <taxon>Gunneridae</taxon>
        <taxon>Pentapetalae</taxon>
        <taxon>asterids</taxon>
        <taxon>campanulids</taxon>
        <taxon>Apiales</taxon>
        <taxon>Apiaceae</taxon>
        <taxon>Apioideae</taxon>
        <taxon>Scandiceae</taxon>
        <taxon>Daucinae</taxon>
        <taxon>Daucus</taxon>
        <taxon>Daucus sect. Daucus</taxon>
    </lineage>
</organism>
<feature type="compositionally biased region" description="Low complexity" evidence="8">
    <location>
        <begin position="210"/>
        <end position="227"/>
    </location>
</feature>
<evidence type="ECO:0000256" key="2">
    <source>
        <dbReference type="ARBA" id="ARBA00012483"/>
    </source>
</evidence>
<dbReference type="KEGG" id="dcr:108220126"/>
<feature type="compositionally biased region" description="Low complexity" evidence="8">
    <location>
        <begin position="169"/>
        <end position="182"/>
    </location>
</feature>
<keyword evidence="7" id="KW-0862">Zinc</keyword>
<feature type="region of interest" description="Disordered" evidence="8">
    <location>
        <begin position="146"/>
        <end position="266"/>
    </location>
</feature>
<keyword evidence="6" id="KW-0833">Ubl conjugation pathway</keyword>
<evidence type="ECO:0000256" key="1">
    <source>
        <dbReference type="ARBA" id="ARBA00000900"/>
    </source>
</evidence>
<accession>A0A164YV47</accession>
<dbReference type="InterPro" id="IPR001841">
    <property type="entry name" value="Znf_RING"/>
</dbReference>
<dbReference type="SMART" id="SM00184">
    <property type="entry name" value="RING"/>
    <property type="match status" value="1"/>
</dbReference>
<dbReference type="InterPro" id="IPR013083">
    <property type="entry name" value="Znf_RING/FYVE/PHD"/>
</dbReference>